<feature type="transmembrane region" description="Helical" evidence="1">
    <location>
        <begin position="132"/>
        <end position="160"/>
    </location>
</feature>
<dbReference type="Proteomes" id="UP000824132">
    <property type="component" value="Unassembled WGS sequence"/>
</dbReference>
<sequence length="185" mass="21368">MARKRFTVQTKWLRSFLFDGWLVKLIMKSFGWFYQGDEIEEESRDVEEMRFHETYATKTTRTETRTKKSMEFRRVSPYSSNLLFRLTELISNIFFFIRNIVRYLVVPATLILLAIGVLTSVINTGFDSKPMFIAAACVAGGYILLLVLPSVILAGLGSLWRKVFKIEDKLRAALRANGYSDDLEN</sequence>
<evidence type="ECO:0000313" key="3">
    <source>
        <dbReference type="Proteomes" id="UP000824132"/>
    </source>
</evidence>
<keyword evidence="1" id="KW-1133">Transmembrane helix</keyword>
<evidence type="ECO:0000256" key="1">
    <source>
        <dbReference type="SAM" id="Phobius"/>
    </source>
</evidence>
<evidence type="ECO:0000313" key="2">
    <source>
        <dbReference type="EMBL" id="HIZ03927.1"/>
    </source>
</evidence>
<proteinExistence type="predicted"/>
<dbReference type="EMBL" id="DXCL01000040">
    <property type="protein sequence ID" value="HIZ03927.1"/>
    <property type="molecule type" value="Genomic_DNA"/>
</dbReference>
<accession>A0A9D2D028</accession>
<name>A0A9D2D028_9FIRM</name>
<keyword evidence="1" id="KW-0472">Membrane</keyword>
<comment type="caution">
    <text evidence="2">The sequence shown here is derived from an EMBL/GenBank/DDBJ whole genome shotgun (WGS) entry which is preliminary data.</text>
</comment>
<reference evidence="2" key="2">
    <citation type="submission" date="2021-04" db="EMBL/GenBank/DDBJ databases">
        <authorList>
            <person name="Gilroy R."/>
        </authorList>
    </citation>
    <scope>NUCLEOTIDE SEQUENCE</scope>
    <source>
        <strain evidence="2">CHK187-5294</strain>
    </source>
</reference>
<feature type="transmembrane region" description="Helical" evidence="1">
    <location>
        <begin position="104"/>
        <end position="126"/>
    </location>
</feature>
<keyword evidence="1" id="KW-0812">Transmembrane</keyword>
<dbReference type="AlphaFoldDB" id="A0A9D2D028"/>
<reference evidence="2" key="1">
    <citation type="journal article" date="2021" name="PeerJ">
        <title>Extensive microbial diversity within the chicken gut microbiome revealed by metagenomics and culture.</title>
        <authorList>
            <person name="Gilroy R."/>
            <person name="Ravi A."/>
            <person name="Getino M."/>
            <person name="Pursley I."/>
            <person name="Horton D.L."/>
            <person name="Alikhan N.F."/>
            <person name="Baker D."/>
            <person name="Gharbi K."/>
            <person name="Hall N."/>
            <person name="Watson M."/>
            <person name="Adriaenssens E.M."/>
            <person name="Foster-Nyarko E."/>
            <person name="Jarju S."/>
            <person name="Secka A."/>
            <person name="Antonio M."/>
            <person name="Oren A."/>
            <person name="Chaudhuri R.R."/>
            <person name="La Ragione R."/>
            <person name="Hildebrand F."/>
            <person name="Pallen M.J."/>
        </authorList>
    </citation>
    <scope>NUCLEOTIDE SEQUENCE</scope>
    <source>
        <strain evidence="2">CHK187-5294</strain>
    </source>
</reference>
<protein>
    <recommendedName>
        <fullName evidence="4">DUF4282 domain-containing protein</fullName>
    </recommendedName>
</protein>
<evidence type="ECO:0008006" key="4">
    <source>
        <dbReference type="Google" id="ProtNLM"/>
    </source>
</evidence>
<organism evidence="2 3">
    <name type="scientific">Candidatus Borkfalkia avistercoris</name>
    <dbReference type="NCBI Taxonomy" id="2838504"/>
    <lineage>
        <taxon>Bacteria</taxon>
        <taxon>Bacillati</taxon>
        <taxon>Bacillota</taxon>
        <taxon>Clostridia</taxon>
        <taxon>Christensenellales</taxon>
        <taxon>Christensenellaceae</taxon>
        <taxon>Candidatus Borkfalkia</taxon>
    </lineage>
</organism>
<gene>
    <name evidence="2" type="ORF">H9727_06535</name>
</gene>